<dbReference type="AlphaFoldDB" id="X1D3N0"/>
<evidence type="ECO:0000313" key="1">
    <source>
        <dbReference type="EMBL" id="GAG91096.1"/>
    </source>
</evidence>
<dbReference type="EMBL" id="BART01028560">
    <property type="protein sequence ID" value="GAG91096.1"/>
    <property type="molecule type" value="Genomic_DNA"/>
</dbReference>
<accession>X1D3N0</accession>
<sequence>ALDGEREIVLHAGDDAAVYLNEDGPWIVSVEPVMKMAVKTKYFTRN</sequence>
<reference evidence="1" key="1">
    <citation type="journal article" date="2014" name="Front. Microbiol.">
        <title>High frequency of phylogenetically diverse reductive dehalogenase-homologous genes in deep subseafloor sedimentary metagenomes.</title>
        <authorList>
            <person name="Kawai M."/>
            <person name="Futagami T."/>
            <person name="Toyoda A."/>
            <person name="Takaki Y."/>
            <person name="Nishi S."/>
            <person name="Hori S."/>
            <person name="Arai W."/>
            <person name="Tsubouchi T."/>
            <person name="Morono Y."/>
            <person name="Uchiyama I."/>
            <person name="Ito T."/>
            <person name="Fujiyama A."/>
            <person name="Inagaki F."/>
            <person name="Takami H."/>
        </authorList>
    </citation>
    <scope>NUCLEOTIDE SEQUENCE</scope>
    <source>
        <strain evidence="1">Expedition CK06-06</strain>
    </source>
</reference>
<protein>
    <submittedName>
        <fullName evidence="1">Uncharacterized protein</fullName>
    </submittedName>
</protein>
<gene>
    <name evidence="1" type="ORF">S01H4_50318</name>
</gene>
<organism evidence="1">
    <name type="scientific">marine sediment metagenome</name>
    <dbReference type="NCBI Taxonomy" id="412755"/>
    <lineage>
        <taxon>unclassified sequences</taxon>
        <taxon>metagenomes</taxon>
        <taxon>ecological metagenomes</taxon>
    </lineage>
</organism>
<feature type="non-terminal residue" evidence="1">
    <location>
        <position position="1"/>
    </location>
</feature>
<name>X1D3N0_9ZZZZ</name>
<proteinExistence type="predicted"/>
<comment type="caution">
    <text evidence="1">The sequence shown here is derived from an EMBL/GenBank/DDBJ whole genome shotgun (WGS) entry which is preliminary data.</text>
</comment>